<dbReference type="Proteomes" id="UP000479710">
    <property type="component" value="Unassembled WGS sequence"/>
</dbReference>
<protein>
    <submittedName>
        <fullName evidence="2">Uncharacterized protein</fullName>
    </submittedName>
</protein>
<name>A0A6G1FBT3_9ORYZ</name>
<dbReference type="AlphaFoldDB" id="A0A6G1FBT3"/>
<proteinExistence type="predicted"/>
<reference evidence="2 3" key="1">
    <citation type="submission" date="2019-11" db="EMBL/GenBank/DDBJ databases">
        <title>Whole genome sequence of Oryza granulata.</title>
        <authorList>
            <person name="Li W."/>
        </authorList>
    </citation>
    <scope>NUCLEOTIDE SEQUENCE [LARGE SCALE GENOMIC DNA]</scope>
    <source>
        <strain evidence="3">cv. Menghai</strain>
        <tissue evidence="2">Leaf</tissue>
    </source>
</reference>
<feature type="compositionally biased region" description="Low complexity" evidence="1">
    <location>
        <begin position="88"/>
        <end position="100"/>
    </location>
</feature>
<feature type="region of interest" description="Disordered" evidence="1">
    <location>
        <begin position="88"/>
        <end position="112"/>
    </location>
</feature>
<organism evidence="2 3">
    <name type="scientific">Oryza meyeriana var. granulata</name>
    <dbReference type="NCBI Taxonomy" id="110450"/>
    <lineage>
        <taxon>Eukaryota</taxon>
        <taxon>Viridiplantae</taxon>
        <taxon>Streptophyta</taxon>
        <taxon>Embryophyta</taxon>
        <taxon>Tracheophyta</taxon>
        <taxon>Spermatophyta</taxon>
        <taxon>Magnoliopsida</taxon>
        <taxon>Liliopsida</taxon>
        <taxon>Poales</taxon>
        <taxon>Poaceae</taxon>
        <taxon>BOP clade</taxon>
        <taxon>Oryzoideae</taxon>
        <taxon>Oryzeae</taxon>
        <taxon>Oryzinae</taxon>
        <taxon>Oryza</taxon>
        <taxon>Oryza meyeriana</taxon>
    </lineage>
</organism>
<evidence type="ECO:0000313" key="2">
    <source>
        <dbReference type="EMBL" id="KAF0934398.1"/>
    </source>
</evidence>
<gene>
    <name evidence="2" type="ORF">E2562_025017</name>
</gene>
<comment type="caution">
    <text evidence="2">The sequence shown here is derived from an EMBL/GenBank/DDBJ whole genome shotgun (WGS) entry which is preliminary data.</text>
</comment>
<dbReference type="EMBL" id="SPHZ02000001">
    <property type="protein sequence ID" value="KAF0934398.1"/>
    <property type="molecule type" value="Genomic_DNA"/>
</dbReference>
<accession>A0A6G1FBT3</accession>
<sequence>MNLTAMDCWRIDSRITTQILTNVCTCQDIDRSGKTLFHLDPHREVTNQAIAAAAASAMSSNIQQSFDAGKAHAEGECQARRAVETVKDAAGAGADSAQQQPHRAAGAIHQTGEQVAQAAQNAATAAKDAVAGAGSH</sequence>
<keyword evidence="3" id="KW-1185">Reference proteome</keyword>
<evidence type="ECO:0000256" key="1">
    <source>
        <dbReference type="SAM" id="MobiDB-lite"/>
    </source>
</evidence>
<evidence type="ECO:0000313" key="3">
    <source>
        <dbReference type="Proteomes" id="UP000479710"/>
    </source>
</evidence>